<reference evidence="1" key="1">
    <citation type="submission" date="2022-07" db="EMBL/GenBank/DDBJ databases">
        <title>Phylogenomic reconstructions and comparative analyses of Kickxellomycotina fungi.</title>
        <authorList>
            <person name="Reynolds N.K."/>
            <person name="Stajich J.E."/>
            <person name="Barry K."/>
            <person name="Grigoriev I.V."/>
            <person name="Crous P."/>
            <person name="Smith M.E."/>
        </authorList>
    </citation>
    <scope>NUCLEOTIDE SEQUENCE</scope>
    <source>
        <strain evidence="1">Benny 63K</strain>
    </source>
</reference>
<protein>
    <submittedName>
        <fullName evidence="1">Uncharacterized protein</fullName>
    </submittedName>
</protein>
<feature type="non-terminal residue" evidence="1">
    <location>
        <position position="102"/>
    </location>
</feature>
<dbReference type="Proteomes" id="UP001150581">
    <property type="component" value="Unassembled WGS sequence"/>
</dbReference>
<name>A0ACC1IQ52_9FUNG</name>
<comment type="caution">
    <text evidence="1">The sequence shown here is derived from an EMBL/GenBank/DDBJ whole genome shotgun (WGS) entry which is preliminary data.</text>
</comment>
<dbReference type="EMBL" id="JANBPG010000210">
    <property type="protein sequence ID" value="KAJ1898774.1"/>
    <property type="molecule type" value="Genomic_DNA"/>
</dbReference>
<accession>A0ACC1IQ52</accession>
<organism evidence="1 2">
    <name type="scientific">Kickxella alabastrina</name>
    <dbReference type="NCBI Taxonomy" id="61397"/>
    <lineage>
        <taxon>Eukaryota</taxon>
        <taxon>Fungi</taxon>
        <taxon>Fungi incertae sedis</taxon>
        <taxon>Zoopagomycota</taxon>
        <taxon>Kickxellomycotina</taxon>
        <taxon>Kickxellomycetes</taxon>
        <taxon>Kickxellales</taxon>
        <taxon>Kickxellaceae</taxon>
        <taxon>Kickxella</taxon>
    </lineage>
</organism>
<gene>
    <name evidence="1" type="ORF">LPJ66_002545</name>
</gene>
<evidence type="ECO:0000313" key="2">
    <source>
        <dbReference type="Proteomes" id="UP001150581"/>
    </source>
</evidence>
<sequence>MTNRAGKQIDTKRISDPVLRDGIERLIERIFGTYPEDYSFGDKGLKYDSSANTVKHIGCFVESFRLLNVKDVRKISLFPMKTSVVPGFTTIDKTILIQNIFL</sequence>
<evidence type="ECO:0000313" key="1">
    <source>
        <dbReference type="EMBL" id="KAJ1898774.1"/>
    </source>
</evidence>
<keyword evidence="2" id="KW-1185">Reference proteome</keyword>
<proteinExistence type="predicted"/>